<dbReference type="GO" id="GO:0003735">
    <property type="term" value="F:structural constituent of ribosome"/>
    <property type="evidence" value="ECO:0007669"/>
    <property type="project" value="TreeGrafter"/>
</dbReference>
<evidence type="ECO:0000256" key="5">
    <source>
        <dbReference type="ARBA" id="ARBA00023128"/>
    </source>
</evidence>
<keyword evidence="3" id="KW-0809">Transit peptide</keyword>
<evidence type="ECO:0000256" key="1">
    <source>
        <dbReference type="ARBA" id="ARBA00004173"/>
    </source>
</evidence>
<dbReference type="GO" id="GO:0005763">
    <property type="term" value="C:mitochondrial small ribosomal subunit"/>
    <property type="evidence" value="ECO:0007669"/>
    <property type="project" value="InterPro"/>
</dbReference>
<evidence type="ECO:0000256" key="3">
    <source>
        <dbReference type="ARBA" id="ARBA00022946"/>
    </source>
</evidence>
<dbReference type="PANTHER" id="PTHR12810">
    <property type="entry name" value="MITOCHONDRIAL 28S RIBOSOMAL PROTEIN S29"/>
    <property type="match status" value="1"/>
</dbReference>
<dbReference type="EMBL" id="LGST01000004">
    <property type="protein sequence ID" value="KNE02304.1"/>
    <property type="molecule type" value="Genomic_DNA"/>
</dbReference>
<dbReference type="InterPro" id="IPR019368">
    <property type="entry name" value="Ribosomal_mS29"/>
</dbReference>
<dbReference type="AlphaFoldDB" id="A0A0L0P7K6"/>
<proteinExistence type="inferred from homology"/>
<protein>
    <recommendedName>
        <fullName evidence="7">Small ribosomal subunit protein mS29</fullName>
    </recommendedName>
</protein>
<evidence type="ECO:0000256" key="7">
    <source>
        <dbReference type="ARBA" id="ARBA00035140"/>
    </source>
</evidence>
<dbReference type="VEuPathDB" id="FungiDB:CJI97_001545"/>
<comment type="subcellular location">
    <subcellularLocation>
        <location evidence="1">Mitochondrion</location>
    </subcellularLocation>
</comment>
<gene>
    <name evidence="8" type="ORF">QG37_00558</name>
</gene>
<dbReference type="VEuPathDB" id="FungiDB:QG37_00558"/>
<dbReference type="InterPro" id="IPR017082">
    <property type="entry name" value="Ribosomal_mS29_fun"/>
</dbReference>
<evidence type="ECO:0000313" key="8">
    <source>
        <dbReference type="EMBL" id="KNE02304.1"/>
    </source>
</evidence>
<accession>A0A0L0P7K6</accession>
<keyword evidence="6" id="KW-0687">Ribonucleoprotein</keyword>
<dbReference type="Proteomes" id="UP000037122">
    <property type="component" value="Unassembled WGS sequence"/>
</dbReference>
<comment type="similarity">
    <text evidence="2">Belongs to the mitochondrion-specific ribosomal protein mS29 family.</text>
</comment>
<name>A0A0L0P7K6_CANAR</name>
<evidence type="ECO:0000256" key="6">
    <source>
        <dbReference type="ARBA" id="ARBA00023274"/>
    </source>
</evidence>
<dbReference type="VEuPathDB" id="FungiDB:CJJ09_003321"/>
<comment type="caution">
    <text evidence="8">The sequence shown here is derived from an EMBL/GenBank/DDBJ whole genome shotgun (WGS) entry which is preliminary data.</text>
</comment>
<dbReference type="VEuPathDB" id="FungiDB:CJJ07_001397"/>
<dbReference type="PIRSF" id="PIRSF036996">
    <property type="entry name" value="RSM23"/>
    <property type="match status" value="1"/>
</dbReference>
<keyword evidence="5" id="KW-0496">Mitochondrion</keyword>
<evidence type="ECO:0000313" key="9">
    <source>
        <dbReference type="Proteomes" id="UP000037122"/>
    </source>
</evidence>
<reference evidence="9" key="1">
    <citation type="journal article" date="2015" name="BMC Genomics">
        <title>Draft genome of a commonly misdiagnosed multidrug resistant pathogen Candida auris.</title>
        <authorList>
            <person name="Chatterjee S."/>
            <person name="Alampalli S.V."/>
            <person name="Nageshan R.K."/>
            <person name="Chettiar S.T."/>
            <person name="Joshi S."/>
            <person name="Tatu U.S."/>
        </authorList>
    </citation>
    <scope>NUCLEOTIDE SEQUENCE [LARGE SCALE GENOMIC DNA]</scope>
    <source>
        <strain evidence="9">6684</strain>
    </source>
</reference>
<sequence length="487" mass="54911">MFPVRQTWSGQGSLQMRSFATSGPAFKSVIAGSMSKKARQALRESRQQAKKAKLEQSKKKVKKSGMTHLSFKDAVRVLRSDTRLPELSSLGVESLDAANLTKEDIVTYSETALPLMEGMGLFKKYQHHELFEKPISLISENTMWIQNLVKNMNKTTKDNRHFLLGEKGVGKSTLFAQAHAIAMSHYKEDVVLLHFSELENAVNGTSDYLFNPKTGLYQQPMFTKRWIGRTRFVNEKVFKKMPLSKDLDVSTDKSNFKLKKDTHTVYDLLLRSRDFTKASSALEVFIEQLQHHSEKFPVLCTLDNFNGLLEEPYTKYHHPDFRPIHLTEFEMGNFFLNLINGEVAFKRGAVFAAESGSLSKTKTLTVGLGIDEYDPYAKKSECDRVVAERLLVNGGASVYKLQNLTPTEARKLVLFYGETGALTVRDYPYKVPVTMPDDTSSVSQFKPVGALPLVKDAEAQKERLIDLAFNISQGNPGYLLKAAVYDC</sequence>
<dbReference type="PANTHER" id="PTHR12810:SF0">
    <property type="entry name" value="SMALL RIBOSOMAL SUBUNIT PROTEIN MS29"/>
    <property type="match status" value="1"/>
</dbReference>
<dbReference type="VEuPathDB" id="FungiDB:CJI96_0002910"/>
<dbReference type="GO" id="GO:0032543">
    <property type="term" value="P:mitochondrial translation"/>
    <property type="evidence" value="ECO:0007669"/>
    <property type="project" value="InterPro"/>
</dbReference>
<organism evidence="8 9">
    <name type="scientific">Candidozyma auris</name>
    <name type="common">Yeast</name>
    <name type="synonym">Candida auris</name>
    <dbReference type="NCBI Taxonomy" id="498019"/>
    <lineage>
        <taxon>Eukaryota</taxon>
        <taxon>Fungi</taxon>
        <taxon>Dikarya</taxon>
        <taxon>Ascomycota</taxon>
        <taxon>Saccharomycotina</taxon>
        <taxon>Pichiomycetes</taxon>
        <taxon>Metschnikowiaceae</taxon>
        <taxon>Candidozyma</taxon>
    </lineage>
</organism>
<dbReference type="Pfam" id="PF10236">
    <property type="entry name" value="DAP3"/>
    <property type="match status" value="1"/>
</dbReference>
<keyword evidence="4" id="KW-0689">Ribosomal protein</keyword>
<evidence type="ECO:0000256" key="2">
    <source>
        <dbReference type="ARBA" id="ARBA00009863"/>
    </source>
</evidence>
<evidence type="ECO:0000256" key="4">
    <source>
        <dbReference type="ARBA" id="ARBA00022980"/>
    </source>
</evidence>